<feature type="active site" description="Cysteine persulfide intermediate" evidence="3">
    <location>
        <position position="69"/>
    </location>
</feature>
<dbReference type="SMART" id="SM00450">
    <property type="entry name" value="RHOD"/>
    <property type="match status" value="1"/>
</dbReference>
<dbReference type="SUPFAM" id="SSF52821">
    <property type="entry name" value="Rhodanese/Cell cycle control phosphatase"/>
    <property type="match status" value="1"/>
</dbReference>
<accession>A0AAF0C9T1</accession>
<protein>
    <recommendedName>
        <fullName evidence="3">Thiosulfate sulfurtransferase GlpE</fullName>
        <ecNumber evidence="3">2.8.1.1</ecNumber>
    </recommendedName>
</protein>
<evidence type="ECO:0000256" key="2">
    <source>
        <dbReference type="ARBA" id="ARBA00022679"/>
    </source>
</evidence>
<gene>
    <name evidence="3 5" type="primary">glpE</name>
    <name evidence="5" type="ORF">SG34_001130</name>
</gene>
<evidence type="ECO:0000313" key="5">
    <source>
        <dbReference type="EMBL" id="WDE05580.1"/>
    </source>
</evidence>
<dbReference type="InterPro" id="IPR023695">
    <property type="entry name" value="Thiosulf_sulfurTrfase"/>
</dbReference>
<dbReference type="PANTHER" id="PTHR43031:SF6">
    <property type="entry name" value="THIOSULFATE SULFURTRANSFERASE GLPE"/>
    <property type="match status" value="1"/>
</dbReference>
<evidence type="ECO:0000256" key="3">
    <source>
        <dbReference type="HAMAP-Rule" id="MF_01009"/>
    </source>
</evidence>
<dbReference type="Gene3D" id="3.40.250.10">
    <property type="entry name" value="Rhodanese-like domain"/>
    <property type="match status" value="1"/>
</dbReference>
<name>A0AAF0C9T1_9GAMM</name>
<comment type="subcellular location">
    <subcellularLocation>
        <location evidence="3">Cytoplasm</location>
    </subcellularLocation>
</comment>
<dbReference type="NCBIfam" id="NF001195">
    <property type="entry name" value="PRK00162.1"/>
    <property type="match status" value="1"/>
</dbReference>
<dbReference type="Proteomes" id="UP000032352">
    <property type="component" value="Chromosome"/>
</dbReference>
<dbReference type="PROSITE" id="PS50206">
    <property type="entry name" value="RHODANESE_3"/>
    <property type="match status" value="1"/>
</dbReference>
<organism evidence="5 6">
    <name type="scientific">Thalassomonas viridans</name>
    <dbReference type="NCBI Taxonomy" id="137584"/>
    <lineage>
        <taxon>Bacteria</taxon>
        <taxon>Pseudomonadati</taxon>
        <taxon>Pseudomonadota</taxon>
        <taxon>Gammaproteobacteria</taxon>
        <taxon>Alteromonadales</taxon>
        <taxon>Colwelliaceae</taxon>
        <taxon>Thalassomonas</taxon>
    </lineage>
</organism>
<comment type="catalytic activity">
    <reaction evidence="3">
        <text>thiosulfate + hydrogen cyanide = thiocyanate + sulfite + 2 H(+)</text>
        <dbReference type="Rhea" id="RHEA:16881"/>
        <dbReference type="ChEBI" id="CHEBI:15378"/>
        <dbReference type="ChEBI" id="CHEBI:17359"/>
        <dbReference type="ChEBI" id="CHEBI:18022"/>
        <dbReference type="ChEBI" id="CHEBI:18407"/>
        <dbReference type="ChEBI" id="CHEBI:33542"/>
        <dbReference type="EC" id="2.8.1.1"/>
    </reaction>
</comment>
<dbReference type="EC" id="2.8.1.1" evidence="3"/>
<dbReference type="GO" id="GO:0005737">
    <property type="term" value="C:cytoplasm"/>
    <property type="evidence" value="ECO:0007669"/>
    <property type="project" value="UniProtKB-SubCell"/>
</dbReference>
<evidence type="ECO:0000256" key="1">
    <source>
        <dbReference type="ARBA" id="ARBA00022490"/>
    </source>
</evidence>
<dbReference type="HAMAP" id="MF_01009">
    <property type="entry name" value="Thiosulf_sulfurtr"/>
    <property type="match status" value="1"/>
</dbReference>
<reference evidence="5 6" key="1">
    <citation type="journal article" date="2015" name="Genome Announc.">
        <title>Draft Genome Sequences of Marine Isolates of Thalassomonas viridans and Thalassomonas actiniarum.</title>
        <authorList>
            <person name="Olonade I."/>
            <person name="van Zyl L.J."/>
            <person name="Trindade M."/>
        </authorList>
    </citation>
    <scope>NUCLEOTIDE SEQUENCE [LARGE SCALE GENOMIC DNA]</scope>
    <source>
        <strain evidence="5 6">XOM25</strain>
    </source>
</reference>
<dbReference type="AlphaFoldDB" id="A0AAF0C9T1"/>
<dbReference type="EMBL" id="CP059733">
    <property type="protein sequence ID" value="WDE05580.1"/>
    <property type="molecule type" value="Genomic_DNA"/>
</dbReference>
<sequence>MSQDDTRFKHFKTRELHEVLGGGEYTVVDIRDPASFQAGHIPNAVHLSNESLADFLRSADPDAPVVVYCYHGISSQQAAQYLISQDFTDVYSLDGGFTEWQQVYPDDVEHS</sequence>
<evidence type="ECO:0000313" key="6">
    <source>
        <dbReference type="Proteomes" id="UP000032352"/>
    </source>
</evidence>
<dbReference type="GO" id="GO:0004792">
    <property type="term" value="F:thiosulfate-cyanide sulfurtransferase activity"/>
    <property type="evidence" value="ECO:0007669"/>
    <property type="project" value="UniProtKB-UniRule"/>
</dbReference>
<keyword evidence="2 3" id="KW-0808">Transferase</keyword>
<comment type="catalytic activity">
    <reaction evidence="3">
        <text>thiosulfate + [thioredoxin]-dithiol = [thioredoxin]-disulfide + hydrogen sulfide + sulfite + 2 H(+)</text>
        <dbReference type="Rhea" id="RHEA:83859"/>
        <dbReference type="Rhea" id="RHEA-COMP:10698"/>
        <dbReference type="Rhea" id="RHEA-COMP:10700"/>
        <dbReference type="ChEBI" id="CHEBI:15378"/>
        <dbReference type="ChEBI" id="CHEBI:17359"/>
        <dbReference type="ChEBI" id="CHEBI:29919"/>
        <dbReference type="ChEBI" id="CHEBI:29950"/>
        <dbReference type="ChEBI" id="CHEBI:33542"/>
        <dbReference type="ChEBI" id="CHEBI:50058"/>
    </reaction>
</comment>
<evidence type="ECO:0000259" key="4">
    <source>
        <dbReference type="PROSITE" id="PS50206"/>
    </source>
</evidence>
<keyword evidence="6" id="KW-1185">Reference proteome</keyword>
<dbReference type="InterPro" id="IPR001763">
    <property type="entry name" value="Rhodanese-like_dom"/>
</dbReference>
<comment type="similarity">
    <text evidence="3">Belongs to the GlpE family.</text>
</comment>
<dbReference type="KEGG" id="tvd:SG34_001130"/>
<feature type="domain" description="Rhodanese" evidence="4">
    <location>
        <begin position="21"/>
        <end position="109"/>
    </location>
</feature>
<dbReference type="PANTHER" id="PTHR43031">
    <property type="entry name" value="FAD-DEPENDENT OXIDOREDUCTASE"/>
    <property type="match status" value="1"/>
</dbReference>
<dbReference type="InterPro" id="IPR036873">
    <property type="entry name" value="Rhodanese-like_dom_sf"/>
</dbReference>
<dbReference type="InterPro" id="IPR050229">
    <property type="entry name" value="GlpE_sulfurtransferase"/>
</dbReference>
<reference evidence="5 6" key="2">
    <citation type="journal article" date="2022" name="Mar. Drugs">
        <title>Bioassay-Guided Fractionation Leads to the Detection of Cholic Acid Generated by the Rare Thalassomonas sp.</title>
        <authorList>
            <person name="Pheiffer F."/>
            <person name="Schneider Y.K."/>
            <person name="Hansen E.H."/>
            <person name="Andersen J.H."/>
            <person name="Isaksson J."/>
            <person name="Busche T."/>
            <person name="R C."/>
            <person name="Kalinowski J."/>
            <person name="Zyl L.V."/>
            <person name="Trindade M."/>
        </authorList>
    </citation>
    <scope>NUCLEOTIDE SEQUENCE [LARGE SCALE GENOMIC DNA]</scope>
    <source>
        <strain evidence="5 6">XOM25</strain>
    </source>
</reference>
<proteinExistence type="inferred from homology"/>
<keyword evidence="1 3" id="KW-0963">Cytoplasm</keyword>
<dbReference type="CDD" id="cd01444">
    <property type="entry name" value="GlpE_ST"/>
    <property type="match status" value="1"/>
</dbReference>
<dbReference type="Pfam" id="PF00581">
    <property type="entry name" value="Rhodanese"/>
    <property type="match status" value="1"/>
</dbReference>
<dbReference type="RefSeq" id="WP_044838103.1">
    <property type="nucleotide sequence ID" value="NZ_CP059733.1"/>
</dbReference>
<comment type="function">
    <text evidence="3">Transferase that catalyzes the transfer of sulfur from thiosulfate to thiophilic acceptors such as cyanide or dithiols. May function in a CysM-independent thiosulfate assimilation pathway by catalyzing the conversion of thiosulfate to sulfite, which can then be used for L-cysteine biosynthesis.</text>
</comment>